<comment type="caution">
    <text evidence="2">The sequence shown here is derived from an EMBL/GenBank/DDBJ whole genome shotgun (WGS) entry which is preliminary data.</text>
</comment>
<feature type="transmembrane region" description="Helical" evidence="1">
    <location>
        <begin position="12"/>
        <end position="35"/>
    </location>
</feature>
<keyword evidence="1" id="KW-1133">Transmembrane helix</keyword>
<reference evidence="2" key="1">
    <citation type="journal article" date="2014" name="Front. Microbiol.">
        <title>High frequency of phylogenetically diverse reductive dehalogenase-homologous genes in deep subseafloor sedimentary metagenomes.</title>
        <authorList>
            <person name="Kawai M."/>
            <person name="Futagami T."/>
            <person name="Toyoda A."/>
            <person name="Takaki Y."/>
            <person name="Nishi S."/>
            <person name="Hori S."/>
            <person name="Arai W."/>
            <person name="Tsubouchi T."/>
            <person name="Morono Y."/>
            <person name="Uchiyama I."/>
            <person name="Ito T."/>
            <person name="Fujiyama A."/>
            <person name="Inagaki F."/>
            <person name="Takami H."/>
        </authorList>
    </citation>
    <scope>NUCLEOTIDE SEQUENCE</scope>
    <source>
        <strain evidence="2">Expedition CK06-06</strain>
    </source>
</reference>
<evidence type="ECO:0008006" key="3">
    <source>
        <dbReference type="Google" id="ProtNLM"/>
    </source>
</evidence>
<evidence type="ECO:0000313" key="2">
    <source>
        <dbReference type="EMBL" id="GAG58186.1"/>
    </source>
</evidence>
<organism evidence="2">
    <name type="scientific">marine sediment metagenome</name>
    <dbReference type="NCBI Taxonomy" id="412755"/>
    <lineage>
        <taxon>unclassified sequences</taxon>
        <taxon>metagenomes</taxon>
        <taxon>ecological metagenomes</taxon>
    </lineage>
</organism>
<keyword evidence="1" id="KW-0472">Membrane</keyword>
<sequence length="63" mass="6951">MLGGSGRDYMLQAPWMVIWPGVALSTVVYGVNIFGDAVRDLLDPRLRGGVGRYGVKAKKERQE</sequence>
<accession>X1ADN7</accession>
<evidence type="ECO:0000256" key="1">
    <source>
        <dbReference type="SAM" id="Phobius"/>
    </source>
</evidence>
<name>X1ADN7_9ZZZZ</name>
<gene>
    <name evidence="2" type="ORF">S01H4_19680</name>
</gene>
<keyword evidence="1" id="KW-0812">Transmembrane</keyword>
<dbReference type="EMBL" id="BART01008793">
    <property type="protein sequence ID" value="GAG58186.1"/>
    <property type="molecule type" value="Genomic_DNA"/>
</dbReference>
<dbReference type="AlphaFoldDB" id="X1ADN7"/>
<protein>
    <recommendedName>
        <fullName evidence="3">ABC transmembrane type-1 domain-containing protein</fullName>
    </recommendedName>
</protein>
<proteinExistence type="predicted"/>